<keyword evidence="2" id="KW-1133">Transmembrane helix</keyword>
<proteinExistence type="predicted"/>
<name>V2WSQ1_MONRO</name>
<protein>
    <submittedName>
        <fullName evidence="3">Uncharacterized protein</fullName>
    </submittedName>
</protein>
<keyword evidence="4" id="KW-1185">Reference proteome</keyword>
<dbReference type="EMBL" id="AWSO01001613">
    <property type="protein sequence ID" value="ESK83225.1"/>
    <property type="molecule type" value="Genomic_DNA"/>
</dbReference>
<comment type="caution">
    <text evidence="3">The sequence shown here is derived from an EMBL/GenBank/DDBJ whole genome shotgun (WGS) entry which is preliminary data.</text>
</comment>
<feature type="transmembrane region" description="Helical" evidence="2">
    <location>
        <begin position="161"/>
        <end position="183"/>
    </location>
</feature>
<dbReference type="KEGG" id="mrr:Moror_3274"/>
<dbReference type="Proteomes" id="UP000017559">
    <property type="component" value="Unassembled WGS sequence"/>
</dbReference>
<feature type="region of interest" description="Disordered" evidence="1">
    <location>
        <begin position="125"/>
        <end position="157"/>
    </location>
</feature>
<dbReference type="AlphaFoldDB" id="V2WSQ1"/>
<keyword evidence="2" id="KW-0472">Membrane</keyword>
<reference evidence="3 4" key="1">
    <citation type="journal article" date="2014" name="BMC Genomics">
        <title>Genome and secretome analysis of the hemibiotrophic fungal pathogen, Moniliophthora roreri, which causes frosty pod rot disease of cacao: mechanisms of the biotrophic and necrotrophic phases.</title>
        <authorList>
            <person name="Meinhardt L.W."/>
            <person name="Costa G.G.L."/>
            <person name="Thomazella D.P.T."/>
            <person name="Teixeira P.J.P.L."/>
            <person name="Carazzolle M.F."/>
            <person name="Schuster S.C."/>
            <person name="Carlson J.E."/>
            <person name="Guiltinan M.J."/>
            <person name="Mieczkowski P."/>
            <person name="Farmer A."/>
            <person name="Ramaraj T."/>
            <person name="Crozier J."/>
            <person name="Davis R.E."/>
            <person name="Shao J."/>
            <person name="Melnick R.L."/>
            <person name="Pereira G.A.G."/>
            <person name="Bailey B.A."/>
        </authorList>
    </citation>
    <scope>NUCLEOTIDE SEQUENCE [LARGE SCALE GENOMIC DNA]</scope>
    <source>
        <strain evidence="3 4">MCA 2997</strain>
    </source>
</reference>
<gene>
    <name evidence="3" type="ORF">Moror_3274</name>
</gene>
<feature type="region of interest" description="Disordered" evidence="1">
    <location>
        <begin position="250"/>
        <end position="271"/>
    </location>
</feature>
<evidence type="ECO:0000313" key="4">
    <source>
        <dbReference type="Proteomes" id="UP000017559"/>
    </source>
</evidence>
<feature type="compositionally biased region" description="Polar residues" evidence="1">
    <location>
        <begin position="134"/>
        <end position="157"/>
    </location>
</feature>
<organism evidence="3 4">
    <name type="scientific">Moniliophthora roreri (strain MCA 2997)</name>
    <name type="common">Cocoa frosty pod rot fungus</name>
    <name type="synonym">Crinipellis roreri</name>
    <dbReference type="NCBI Taxonomy" id="1381753"/>
    <lineage>
        <taxon>Eukaryota</taxon>
        <taxon>Fungi</taxon>
        <taxon>Dikarya</taxon>
        <taxon>Basidiomycota</taxon>
        <taxon>Agaricomycotina</taxon>
        <taxon>Agaricomycetes</taxon>
        <taxon>Agaricomycetidae</taxon>
        <taxon>Agaricales</taxon>
        <taxon>Marasmiineae</taxon>
        <taxon>Marasmiaceae</taxon>
        <taxon>Moniliophthora</taxon>
    </lineage>
</organism>
<dbReference type="HOGENOM" id="CLU_1027079_0_0_1"/>
<sequence length="271" mass="29140">MTEQLGNEHTNVSLIVCTTFGPAGTSVVETTLQLSRSQTHPGTIGFGCNTIIQAYPHTLKSSLHISHSMPMSGSEDRPARNITLTSPISTFHTSQLPPSPDVQSISSSDSSSSYTYSEFQNIISPLRSGPKGSKTPTEVTSIGSSQEFAPVPSTKNPSTGVGVGVVIGTVTFLILLAVGYLFYRRSMRDRRPPVVEFYRERMVAPRQTPPSAEITSPNVNEKRSTTTTMNSLVPLIESPQELHSQRHSIPFGASNLSNVPATLPSVAPSNE</sequence>
<accession>V2WSQ1</accession>
<keyword evidence="2" id="KW-0812">Transmembrane</keyword>
<evidence type="ECO:0000256" key="2">
    <source>
        <dbReference type="SAM" id="Phobius"/>
    </source>
</evidence>
<evidence type="ECO:0000313" key="3">
    <source>
        <dbReference type="EMBL" id="ESK83225.1"/>
    </source>
</evidence>
<evidence type="ECO:0000256" key="1">
    <source>
        <dbReference type="SAM" id="MobiDB-lite"/>
    </source>
</evidence>
<feature type="region of interest" description="Disordered" evidence="1">
    <location>
        <begin position="89"/>
        <end position="109"/>
    </location>
</feature>